<dbReference type="Gene3D" id="3.40.30.10">
    <property type="entry name" value="Glutaredoxin"/>
    <property type="match status" value="1"/>
</dbReference>
<name>A0A2T1D7F5_9CYAN</name>
<dbReference type="Proteomes" id="UP000238634">
    <property type="component" value="Unassembled WGS sequence"/>
</dbReference>
<evidence type="ECO:0000313" key="1">
    <source>
        <dbReference type="EMBL" id="PSB16376.1"/>
    </source>
</evidence>
<dbReference type="InterPro" id="IPR048069">
    <property type="entry name" value="Thylak_slr1796"/>
</dbReference>
<evidence type="ECO:0000313" key="2">
    <source>
        <dbReference type="Proteomes" id="UP000238634"/>
    </source>
</evidence>
<dbReference type="STRING" id="1920490.GCA_001895925_02479"/>
<dbReference type="RefSeq" id="WP_073074749.1">
    <property type="nucleotide sequence ID" value="NZ_MPPI01000045.1"/>
</dbReference>
<dbReference type="AlphaFoldDB" id="A0A2T1D7F5"/>
<dbReference type="EMBL" id="PVWG01000043">
    <property type="protein sequence ID" value="PSB16376.1"/>
    <property type="molecule type" value="Genomic_DNA"/>
</dbReference>
<keyword evidence="2" id="KW-1185">Reference proteome</keyword>
<sequence length="200" mass="22466">MSFRPYFFSRSAWWRNISVLVLSLVITIAGLTLGNSALAGLTDDRYDGEIFALYAGNGSLVPPKVKLEDSFNKRKPALMVFYTDDSSDSKQFSSVVSQLQAFYGRAADFLPIRVDSLPIKEQYDPTEPGYYYKGFVPQTVLFDQSGKVVFDGKGNVAYEQVDDVFRTVFDLLPRSESTTLKRRSVNEVNTELVPPTAKKK</sequence>
<gene>
    <name evidence="1" type="ORF">C7B65_21910</name>
</gene>
<accession>A0A2T1D7F5</accession>
<reference evidence="1 2" key="1">
    <citation type="submission" date="2018-02" db="EMBL/GenBank/DDBJ databases">
        <authorList>
            <person name="Cohen D.B."/>
            <person name="Kent A.D."/>
        </authorList>
    </citation>
    <scope>NUCLEOTIDE SEQUENCE [LARGE SCALE GENOMIC DNA]</scope>
    <source>
        <strain evidence="1 2">ULC007</strain>
    </source>
</reference>
<proteinExistence type="predicted"/>
<comment type="caution">
    <text evidence="1">The sequence shown here is derived from an EMBL/GenBank/DDBJ whole genome shotgun (WGS) entry which is preliminary data.</text>
</comment>
<reference evidence="1 2" key="2">
    <citation type="submission" date="2018-03" db="EMBL/GenBank/DDBJ databases">
        <title>The ancient ancestry and fast evolution of plastids.</title>
        <authorList>
            <person name="Moore K.R."/>
            <person name="Magnabosco C."/>
            <person name="Momper L."/>
            <person name="Gold D.A."/>
            <person name="Bosak T."/>
            <person name="Fournier G.P."/>
        </authorList>
    </citation>
    <scope>NUCLEOTIDE SEQUENCE [LARGE SCALE GENOMIC DNA]</scope>
    <source>
        <strain evidence="1 2">ULC007</strain>
    </source>
</reference>
<dbReference type="InterPro" id="IPR036249">
    <property type="entry name" value="Thioredoxin-like_sf"/>
</dbReference>
<dbReference type="OrthoDB" id="423037at2"/>
<dbReference type="SUPFAM" id="SSF52833">
    <property type="entry name" value="Thioredoxin-like"/>
    <property type="match status" value="1"/>
</dbReference>
<dbReference type="NCBIfam" id="NF038096">
    <property type="entry name" value="thylak_slr1796"/>
    <property type="match status" value="1"/>
</dbReference>
<organism evidence="1 2">
    <name type="scientific">Phormidesmis priestleyi ULC007</name>
    <dbReference type="NCBI Taxonomy" id="1920490"/>
    <lineage>
        <taxon>Bacteria</taxon>
        <taxon>Bacillati</taxon>
        <taxon>Cyanobacteriota</taxon>
        <taxon>Cyanophyceae</taxon>
        <taxon>Leptolyngbyales</taxon>
        <taxon>Leptolyngbyaceae</taxon>
        <taxon>Phormidesmis</taxon>
    </lineage>
</organism>
<protein>
    <submittedName>
        <fullName evidence="1">Thioredoxin family protein</fullName>
    </submittedName>
</protein>